<proteinExistence type="predicted"/>
<reference evidence="1 2" key="2">
    <citation type="submission" date="2018-11" db="EMBL/GenBank/DDBJ databases">
        <authorList>
            <consortium name="Pathogen Informatics"/>
        </authorList>
    </citation>
    <scope>NUCLEOTIDE SEQUENCE [LARGE SCALE GENOMIC DNA]</scope>
</reference>
<name>A0A183DAL2_9BILA</name>
<dbReference type="Proteomes" id="UP000271098">
    <property type="component" value="Unassembled WGS sequence"/>
</dbReference>
<evidence type="ECO:0000313" key="2">
    <source>
        <dbReference type="Proteomes" id="UP000271098"/>
    </source>
</evidence>
<dbReference type="EMBL" id="UYRT01012584">
    <property type="protein sequence ID" value="VDK52043.1"/>
    <property type="molecule type" value="Genomic_DNA"/>
</dbReference>
<keyword evidence="2" id="KW-1185">Reference proteome</keyword>
<reference evidence="3" key="1">
    <citation type="submission" date="2016-06" db="UniProtKB">
        <authorList>
            <consortium name="WormBaseParasite"/>
        </authorList>
    </citation>
    <scope>IDENTIFICATION</scope>
</reference>
<dbReference type="WBParaSite" id="GPUH_0000576101-mRNA-1">
    <property type="protein sequence ID" value="GPUH_0000576101-mRNA-1"/>
    <property type="gene ID" value="GPUH_0000576101"/>
</dbReference>
<organism evidence="3">
    <name type="scientific">Gongylonema pulchrum</name>
    <dbReference type="NCBI Taxonomy" id="637853"/>
    <lineage>
        <taxon>Eukaryota</taxon>
        <taxon>Metazoa</taxon>
        <taxon>Ecdysozoa</taxon>
        <taxon>Nematoda</taxon>
        <taxon>Chromadorea</taxon>
        <taxon>Rhabditida</taxon>
        <taxon>Spirurina</taxon>
        <taxon>Spiruromorpha</taxon>
        <taxon>Spiruroidea</taxon>
        <taxon>Gongylonematidae</taxon>
        <taxon>Gongylonema</taxon>
    </lineage>
</organism>
<gene>
    <name evidence="1" type="ORF">GPUH_LOCUS5756</name>
</gene>
<protein>
    <submittedName>
        <fullName evidence="3">Ovule protein</fullName>
    </submittedName>
</protein>
<sequence>MLEVRVLELHDPPADFPFYLLIYLLPHPKPLWKTEVYSATANPVSYAQTFRQCIRPKDLSKVFLLTFNCVHD</sequence>
<dbReference type="AlphaFoldDB" id="A0A183DAL2"/>
<evidence type="ECO:0000313" key="1">
    <source>
        <dbReference type="EMBL" id="VDK52043.1"/>
    </source>
</evidence>
<accession>A0A183DAL2</accession>
<dbReference type="OrthoDB" id="67700at2759"/>
<evidence type="ECO:0000313" key="3">
    <source>
        <dbReference type="WBParaSite" id="GPUH_0000576101-mRNA-1"/>
    </source>
</evidence>